<protein>
    <submittedName>
        <fullName evidence="1">Uncharacterized protein</fullName>
    </submittedName>
</protein>
<reference evidence="1" key="1">
    <citation type="submission" date="2017-05" db="UniProtKB">
        <authorList>
            <consortium name="EnsemblMetazoa"/>
        </authorList>
    </citation>
    <scope>IDENTIFICATION</scope>
</reference>
<dbReference type="EnsemblMetazoa" id="Aqu2.1.07692_001">
    <property type="protein sequence ID" value="Aqu2.1.07692_001"/>
    <property type="gene ID" value="Aqu2.1.07692"/>
</dbReference>
<proteinExistence type="predicted"/>
<dbReference type="InParanoid" id="A0A1X7T0H7"/>
<accession>A0A1X7T0H7</accession>
<name>A0A1X7T0H7_AMPQE</name>
<sequence length="29" mass="3167">MIMYTFLTCKSSISIRTAVSIHCGVCTIS</sequence>
<organism evidence="1">
    <name type="scientific">Amphimedon queenslandica</name>
    <name type="common">Sponge</name>
    <dbReference type="NCBI Taxonomy" id="400682"/>
    <lineage>
        <taxon>Eukaryota</taxon>
        <taxon>Metazoa</taxon>
        <taxon>Porifera</taxon>
        <taxon>Demospongiae</taxon>
        <taxon>Heteroscleromorpha</taxon>
        <taxon>Haplosclerida</taxon>
        <taxon>Niphatidae</taxon>
        <taxon>Amphimedon</taxon>
    </lineage>
</organism>
<evidence type="ECO:0000313" key="1">
    <source>
        <dbReference type="EnsemblMetazoa" id="Aqu2.1.07692_001"/>
    </source>
</evidence>
<dbReference type="AlphaFoldDB" id="A0A1X7T0H7"/>